<proteinExistence type="predicted"/>
<reference evidence="1" key="1">
    <citation type="submission" date="2019-08" db="EMBL/GenBank/DDBJ databases">
        <authorList>
            <person name="Kucharzyk K."/>
            <person name="Murdoch R.W."/>
            <person name="Higgins S."/>
            <person name="Loffler F."/>
        </authorList>
    </citation>
    <scope>NUCLEOTIDE SEQUENCE</scope>
</reference>
<name>A0A644Z411_9ZZZZ</name>
<organism evidence="1">
    <name type="scientific">bioreactor metagenome</name>
    <dbReference type="NCBI Taxonomy" id="1076179"/>
    <lineage>
        <taxon>unclassified sequences</taxon>
        <taxon>metagenomes</taxon>
        <taxon>ecological metagenomes</taxon>
    </lineage>
</organism>
<evidence type="ECO:0000313" key="1">
    <source>
        <dbReference type="EMBL" id="MPM35347.1"/>
    </source>
</evidence>
<dbReference type="EMBL" id="VSSQ01007258">
    <property type="protein sequence ID" value="MPM35347.1"/>
    <property type="molecule type" value="Genomic_DNA"/>
</dbReference>
<gene>
    <name evidence="1" type="ORF">SDC9_81938</name>
</gene>
<protein>
    <submittedName>
        <fullName evidence="1">Uncharacterized protein</fullName>
    </submittedName>
</protein>
<accession>A0A644Z411</accession>
<dbReference type="AlphaFoldDB" id="A0A644Z411"/>
<comment type="caution">
    <text evidence="1">The sequence shown here is derived from an EMBL/GenBank/DDBJ whole genome shotgun (WGS) entry which is preliminary data.</text>
</comment>
<dbReference type="AntiFam" id="ANF00084">
    <property type="entry name" value="Shadow ORF (opposite mutS)"/>
</dbReference>
<sequence length="275" mass="31162">MAHILAQILRRVIKHRRRRPEAAAQIPAAETVERHHLKMAAQRVGGEFGGENPVVKFGEEHLIAHRRELAVEFPAFELAARHQTLPRRKPGEFALRRRAVGEFGHLEFPGADVKRRQRIVALAEIERHQKIADRRIEHARIDDRARSDDPGDRAFDDALGQLRILELLRDGDLDPGIEQARQLRVKRVIGKSAHGIALPLGQRQLHQRAAPHRVVEEHFVEVPEPEEQNRILGDIGLGRAVLLHHRGESGVIHRFGCFPPGAHENHIGCIIMNLL</sequence>